<evidence type="ECO:0000313" key="8">
    <source>
        <dbReference type="Proteomes" id="UP001152747"/>
    </source>
</evidence>
<comment type="similarity">
    <text evidence="2">Belongs to the TMEM144 family.</text>
</comment>
<dbReference type="EMBL" id="CANHGI010000001">
    <property type="protein sequence ID" value="CAI5437841.1"/>
    <property type="molecule type" value="Genomic_DNA"/>
</dbReference>
<keyword evidence="3 6" id="KW-0812">Transmembrane</keyword>
<proteinExistence type="inferred from homology"/>
<keyword evidence="8" id="KW-1185">Reference proteome</keyword>
<organism evidence="7 8">
    <name type="scientific">Caenorhabditis angaria</name>
    <dbReference type="NCBI Taxonomy" id="860376"/>
    <lineage>
        <taxon>Eukaryota</taxon>
        <taxon>Metazoa</taxon>
        <taxon>Ecdysozoa</taxon>
        <taxon>Nematoda</taxon>
        <taxon>Chromadorea</taxon>
        <taxon>Rhabditida</taxon>
        <taxon>Rhabditina</taxon>
        <taxon>Rhabditomorpha</taxon>
        <taxon>Rhabditoidea</taxon>
        <taxon>Rhabditidae</taxon>
        <taxon>Peloderinae</taxon>
        <taxon>Caenorhabditis</taxon>
    </lineage>
</organism>
<evidence type="ECO:0000256" key="3">
    <source>
        <dbReference type="ARBA" id="ARBA00022692"/>
    </source>
</evidence>
<evidence type="ECO:0000256" key="4">
    <source>
        <dbReference type="ARBA" id="ARBA00022989"/>
    </source>
</evidence>
<accession>A0A9P1MS73</accession>
<sequence length="336" mass="37531">MASNQAEEQLTNESKKMKALEFEIQIVLEVVALTVQLGRAQQNEERVPEPTQIEKNQAFELEIKMYEEIKALLKILRRSEKRRQQYEEDFGVMYEECGEFIENVMNDSNGGSFNNVVRLVSRSARIRKHQKKGSLINAVAKKNNNEKGIMLIGLAACAITSVAFGSVFVPIKKFPPSDGFMSQFFMCTAGFLVSFAIHALQNFPPIFPLAMIGGSIWCIGNSCAFMIMNKLGMALGILIWNSVSCLTGWATARYGLFGVAKSVPNSEIMNYVGVVILVIGSLFYLFIKSTLHHHHEKSTDSEIAEKVSVSSSSATENSEEIHLEITHEVPILHRIM</sequence>
<protein>
    <recommendedName>
        <fullName evidence="9">Transmembrane protein 144</fullName>
    </recommendedName>
</protein>
<keyword evidence="4 6" id="KW-1133">Transmembrane helix</keyword>
<feature type="transmembrane region" description="Helical" evidence="6">
    <location>
        <begin position="268"/>
        <end position="287"/>
    </location>
</feature>
<dbReference type="Pfam" id="PF07857">
    <property type="entry name" value="TMEM144"/>
    <property type="match status" value="1"/>
</dbReference>
<dbReference type="PANTHER" id="PTHR16119">
    <property type="entry name" value="TRANSMEMBRANE PROTEIN 144"/>
    <property type="match status" value="1"/>
</dbReference>
<evidence type="ECO:0000256" key="2">
    <source>
        <dbReference type="ARBA" id="ARBA00005731"/>
    </source>
</evidence>
<comment type="subcellular location">
    <subcellularLocation>
        <location evidence="1">Membrane</location>
        <topology evidence="1">Multi-pass membrane protein</topology>
    </subcellularLocation>
</comment>
<dbReference type="GO" id="GO:0015144">
    <property type="term" value="F:carbohydrate transmembrane transporter activity"/>
    <property type="evidence" value="ECO:0007669"/>
    <property type="project" value="InterPro"/>
</dbReference>
<evidence type="ECO:0000256" key="5">
    <source>
        <dbReference type="ARBA" id="ARBA00023136"/>
    </source>
</evidence>
<dbReference type="PANTHER" id="PTHR16119:SF16">
    <property type="entry name" value="TRANSMEMBRANE PROTEIN 144 HOMOLOG"/>
    <property type="match status" value="1"/>
</dbReference>
<evidence type="ECO:0000256" key="1">
    <source>
        <dbReference type="ARBA" id="ARBA00004141"/>
    </source>
</evidence>
<gene>
    <name evidence="7" type="ORF">CAMP_LOCUS478</name>
</gene>
<comment type="caution">
    <text evidence="7">The sequence shown here is derived from an EMBL/GenBank/DDBJ whole genome shotgun (WGS) entry which is preliminary data.</text>
</comment>
<dbReference type="InterPro" id="IPR012435">
    <property type="entry name" value="TMEM144"/>
</dbReference>
<name>A0A9P1MS73_9PELO</name>
<feature type="transmembrane region" description="Helical" evidence="6">
    <location>
        <begin position="234"/>
        <end position="256"/>
    </location>
</feature>
<dbReference type="InterPro" id="IPR010651">
    <property type="entry name" value="Sugar_transport"/>
</dbReference>
<feature type="transmembrane region" description="Helical" evidence="6">
    <location>
        <begin position="206"/>
        <end position="227"/>
    </location>
</feature>
<dbReference type="OrthoDB" id="426527at2759"/>
<evidence type="ECO:0000313" key="7">
    <source>
        <dbReference type="EMBL" id="CAI5437841.1"/>
    </source>
</evidence>
<evidence type="ECO:0000256" key="6">
    <source>
        <dbReference type="SAM" id="Phobius"/>
    </source>
</evidence>
<dbReference type="Proteomes" id="UP001152747">
    <property type="component" value="Unassembled WGS sequence"/>
</dbReference>
<feature type="transmembrane region" description="Helical" evidence="6">
    <location>
        <begin position="149"/>
        <end position="171"/>
    </location>
</feature>
<dbReference type="GO" id="GO:0016020">
    <property type="term" value="C:membrane"/>
    <property type="evidence" value="ECO:0007669"/>
    <property type="project" value="UniProtKB-SubCell"/>
</dbReference>
<dbReference type="AlphaFoldDB" id="A0A9P1MS73"/>
<evidence type="ECO:0008006" key="9">
    <source>
        <dbReference type="Google" id="ProtNLM"/>
    </source>
</evidence>
<keyword evidence="5 6" id="KW-0472">Membrane</keyword>
<reference evidence="7" key="1">
    <citation type="submission" date="2022-11" db="EMBL/GenBank/DDBJ databases">
        <authorList>
            <person name="Kikuchi T."/>
        </authorList>
    </citation>
    <scope>NUCLEOTIDE SEQUENCE</scope>
    <source>
        <strain evidence="7">PS1010</strain>
    </source>
</reference>